<feature type="modified residue" description="4-aspartylphosphate" evidence="1">
    <location>
        <position position="58"/>
    </location>
</feature>
<dbReference type="InterPro" id="IPR001789">
    <property type="entry name" value="Sig_transdc_resp-reg_receiver"/>
</dbReference>
<dbReference type="PROSITE" id="PS50110">
    <property type="entry name" value="RESPONSE_REGULATORY"/>
    <property type="match status" value="1"/>
</dbReference>
<dbReference type="InterPro" id="IPR052020">
    <property type="entry name" value="Cyclic_di-GMP/3'3'-cGAMP_PDE"/>
</dbReference>
<dbReference type="Pfam" id="PF00072">
    <property type="entry name" value="Response_reg"/>
    <property type="match status" value="1"/>
</dbReference>
<comment type="caution">
    <text evidence="3">The sequence shown here is derived from an EMBL/GenBank/DDBJ whole genome shotgun (WGS) entry which is preliminary data.</text>
</comment>
<protein>
    <submittedName>
        <fullName evidence="3">Response regulator</fullName>
    </submittedName>
</protein>
<dbReference type="PANTHER" id="PTHR45228:SF8">
    <property type="entry name" value="TWO-COMPONENT RESPONSE REGULATOR-RELATED"/>
    <property type="match status" value="1"/>
</dbReference>
<proteinExistence type="predicted"/>
<keyword evidence="1" id="KW-0597">Phosphoprotein</keyword>
<dbReference type="PANTHER" id="PTHR45228">
    <property type="entry name" value="CYCLIC DI-GMP PHOSPHODIESTERASE TM_0186-RELATED"/>
    <property type="match status" value="1"/>
</dbReference>
<sequence length="383" mass="41223">MTTQPGFQPSILLVDDEEAILDGLRRQLRKRFAVHTATGGAAALELLESQPVSVVVSDMRMPQMDGATFLARVRERHPDVVRILLTGQADTQSAIAAVNDGQVYRFLTKPCSPIVLADEIAGAVEMNRLVTAEKELLAITLRRTVEALTATLSLAQPAAFARAARVTRTVTETAAAMGLAEPWAVEITAMLAHLGAVTLPPELLHKLNSGERLTDADRAMEARVATVSRDLVAAIPRLEEVAASIGLQRVRFDGAGREAGEPRGEDLPLGARMLRAAADLDAETTRRGSVREAVDVMRADPGAYDPEVLDALIRSLDLHAIGAAPRKIDLRDLEPGMVVFDDIETVDGVLLVGRGTVVSEPLIARLENHLDQDRVHAPVIVRA</sequence>
<dbReference type="AlphaFoldDB" id="A0A7K3WJ76"/>
<dbReference type="GO" id="GO:0000160">
    <property type="term" value="P:phosphorelay signal transduction system"/>
    <property type="evidence" value="ECO:0007669"/>
    <property type="project" value="InterPro"/>
</dbReference>
<dbReference type="InterPro" id="IPR011006">
    <property type="entry name" value="CheY-like_superfamily"/>
</dbReference>
<accession>A0A7K3WJ76</accession>
<evidence type="ECO:0000259" key="2">
    <source>
        <dbReference type="PROSITE" id="PS50110"/>
    </source>
</evidence>
<dbReference type="EMBL" id="JAAGWK010000037">
    <property type="protein sequence ID" value="NEL56551.1"/>
    <property type="molecule type" value="Genomic_DNA"/>
</dbReference>
<feature type="domain" description="Response regulatory" evidence="2">
    <location>
        <begin position="10"/>
        <end position="124"/>
    </location>
</feature>
<evidence type="ECO:0000313" key="4">
    <source>
        <dbReference type="Proteomes" id="UP000470470"/>
    </source>
</evidence>
<reference evidence="3 4" key="1">
    <citation type="submission" date="2020-02" db="EMBL/GenBank/DDBJ databases">
        <title>The whole genome sequence of CPCC 205119.</title>
        <authorList>
            <person name="Jiang Z."/>
        </authorList>
    </citation>
    <scope>NUCLEOTIDE SEQUENCE [LARGE SCALE GENOMIC DNA]</scope>
    <source>
        <strain evidence="3 4">CPCC 205119</strain>
    </source>
</reference>
<dbReference type="Pfam" id="PF13487">
    <property type="entry name" value="HD_5"/>
    <property type="match status" value="1"/>
</dbReference>
<evidence type="ECO:0000256" key="1">
    <source>
        <dbReference type="PROSITE-ProRule" id="PRU00169"/>
    </source>
</evidence>
<name>A0A7K3WJ76_9ACTN</name>
<dbReference type="Gene3D" id="3.40.50.2300">
    <property type="match status" value="1"/>
</dbReference>
<dbReference type="CDD" id="cd17569">
    <property type="entry name" value="REC_HupR-like"/>
    <property type="match status" value="1"/>
</dbReference>
<keyword evidence="4" id="KW-1185">Reference proteome</keyword>
<dbReference type="Gene3D" id="1.10.3210.10">
    <property type="entry name" value="Hypothetical protein af1432"/>
    <property type="match status" value="1"/>
</dbReference>
<gene>
    <name evidence="3" type="ORF">G1H19_21520</name>
</gene>
<dbReference type="RefSeq" id="WP_152732103.1">
    <property type="nucleotide sequence ID" value="NZ_JAABOZ010000013.1"/>
</dbReference>
<dbReference type="SMART" id="SM00448">
    <property type="entry name" value="REC"/>
    <property type="match status" value="1"/>
</dbReference>
<dbReference type="Proteomes" id="UP000470470">
    <property type="component" value="Unassembled WGS sequence"/>
</dbReference>
<dbReference type="SUPFAM" id="SSF52172">
    <property type="entry name" value="CheY-like"/>
    <property type="match status" value="1"/>
</dbReference>
<evidence type="ECO:0000313" key="3">
    <source>
        <dbReference type="EMBL" id="NEL56551.1"/>
    </source>
</evidence>
<organism evidence="3 4">
    <name type="scientific">Goekera deserti</name>
    <dbReference type="NCBI Taxonomy" id="2497753"/>
    <lineage>
        <taxon>Bacteria</taxon>
        <taxon>Bacillati</taxon>
        <taxon>Actinomycetota</taxon>
        <taxon>Actinomycetes</taxon>
        <taxon>Geodermatophilales</taxon>
        <taxon>Geodermatophilaceae</taxon>
        <taxon>Goekera</taxon>
    </lineage>
</organism>